<gene>
    <name evidence="1" type="ORF">EZS28_039172</name>
</gene>
<dbReference type="AlphaFoldDB" id="A0A5J4U5R7"/>
<sequence length="286" mass="32932">MEPIKCNYDSQQFDLGSQNEQIIKIELPPKSVQFAEVQQTNSGMMALTIDGQLWLCYLKYYQFAENRTSGQWRENHHFITQNGLIQSSLGLSKIRPFSNGNYGSEIIILENGAVFIQDESYIDKFQFTDLTYSSKMKPKFIDQVCGQLSDEIGPFGVFGTFHVVKDCGGESFLTADWIIIQKVYQVYDRESYLYTPIDPKWFLGDRIALIHYIPLVQQDCWSSYRVYITQSGQVIILFNDDKLLYTDTIIEVLSNPSSVFQLPFPIDEMTPSIMGDWGYISVLKKD</sequence>
<comment type="caution">
    <text evidence="1">The sequence shown here is derived from an EMBL/GenBank/DDBJ whole genome shotgun (WGS) entry which is preliminary data.</text>
</comment>
<dbReference type="EMBL" id="SNRW01020606">
    <property type="protein sequence ID" value="KAA6365301.1"/>
    <property type="molecule type" value="Genomic_DNA"/>
</dbReference>
<organism evidence="1 2">
    <name type="scientific">Streblomastix strix</name>
    <dbReference type="NCBI Taxonomy" id="222440"/>
    <lineage>
        <taxon>Eukaryota</taxon>
        <taxon>Metamonada</taxon>
        <taxon>Preaxostyla</taxon>
        <taxon>Oxymonadida</taxon>
        <taxon>Streblomastigidae</taxon>
        <taxon>Streblomastix</taxon>
    </lineage>
</organism>
<dbReference type="Proteomes" id="UP000324800">
    <property type="component" value="Unassembled WGS sequence"/>
</dbReference>
<reference evidence="1 2" key="1">
    <citation type="submission" date="2019-03" db="EMBL/GenBank/DDBJ databases">
        <title>Single cell metagenomics reveals metabolic interactions within the superorganism composed of flagellate Streblomastix strix and complex community of Bacteroidetes bacteria on its surface.</title>
        <authorList>
            <person name="Treitli S.C."/>
            <person name="Kolisko M."/>
            <person name="Husnik F."/>
            <person name="Keeling P."/>
            <person name="Hampl V."/>
        </authorList>
    </citation>
    <scope>NUCLEOTIDE SEQUENCE [LARGE SCALE GENOMIC DNA]</scope>
    <source>
        <strain evidence="1">ST1C</strain>
    </source>
</reference>
<proteinExistence type="predicted"/>
<dbReference type="OrthoDB" id="61110at2759"/>
<evidence type="ECO:0000313" key="1">
    <source>
        <dbReference type="EMBL" id="KAA6365301.1"/>
    </source>
</evidence>
<evidence type="ECO:0000313" key="2">
    <source>
        <dbReference type="Proteomes" id="UP000324800"/>
    </source>
</evidence>
<name>A0A5J4U5R7_9EUKA</name>
<accession>A0A5J4U5R7</accession>
<protein>
    <submittedName>
        <fullName evidence="1">Uncharacterized protein</fullName>
    </submittedName>
</protein>